<dbReference type="InterPro" id="IPR001507">
    <property type="entry name" value="ZP_dom"/>
</dbReference>
<dbReference type="GO" id="GO:0035803">
    <property type="term" value="P:egg coat formation"/>
    <property type="evidence" value="ECO:0007669"/>
    <property type="project" value="TreeGrafter"/>
</dbReference>
<feature type="region of interest" description="Disordered" evidence="2">
    <location>
        <begin position="397"/>
        <end position="436"/>
    </location>
</feature>
<evidence type="ECO:0000259" key="4">
    <source>
        <dbReference type="PROSITE" id="PS51034"/>
    </source>
</evidence>
<dbReference type="FunFam" id="2.60.40.4100:FF:000002">
    <property type="entry name" value="Zona pellucida sperm-binding protein 3"/>
    <property type="match status" value="1"/>
</dbReference>
<feature type="domain" description="ZP" evidence="4">
    <location>
        <begin position="26"/>
        <end position="266"/>
    </location>
</feature>
<dbReference type="GO" id="GO:0032190">
    <property type="term" value="F:acrosin binding"/>
    <property type="evidence" value="ECO:0007669"/>
    <property type="project" value="TreeGrafter"/>
</dbReference>
<dbReference type="GO" id="GO:0031012">
    <property type="term" value="C:extracellular matrix"/>
    <property type="evidence" value="ECO:0007669"/>
    <property type="project" value="TreeGrafter"/>
</dbReference>
<name>A0A4Z2C140_9TELE</name>
<dbReference type="InterPro" id="IPR055356">
    <property type="entry name" value="ZP-N"/>
</dbReference>
<dbReference type="PANTHER" id="PTHR11576">
    <property type="entry name" value="ZONA PELLUCIDA SPERM-BINDING PROTEIN 3"/>
    <property type="match status" value="1"/>
</dbReference>
<evidence type="ECO:0000313" key="5">
    <source>
        <dbReference type="EMBL" id="TNM98094.1"/>
    </source>
</evidence>
<keyword evidence="6" id="KW-1185">Reference proteome</keyword>
<feature type="chain" id="PRO_5021257806" description="ZP domain-containing protein" evidence="3">
    <location>
        <begin position="22"/>
        <end position="436"/>
    </location>
</feature>
<evidence type="ECO:0000256" key="3">
    <source>
        <dbReference type="SAM" id="SignalP"/>
    </source>
</evidence>
<dbReference type="PROSITE" id="PS51034">
    <property type="entry name" value="ZP_2"/>
    <property type="match status" value="1"/>
</dbReference>
<dbReference type="EMBL" id="SWLE01000007">
    <property type="protein sequence ID" value="TNM98094.1"/>
    <property type="molecule type" value="Genomic_DNA"/>
</dbReference>
<organism evidence="5 6">
    <name type="scientific">Takifugu bimaculatus</name>
    <dbReference type="NCBI Taxonomy" id="433685"/>
    <lineage>
        <taxon>Eukaryota</taxon>
        <taxon>Metazoa</taxon>
        <taxon>Chordata</taxon>
        <taxon>Craniata</taxon>
        <taxon>Vertebrata</taxon>
        <taxon>Euteleostomi</taxon>
        <taxon>Actinopterygii</taxon>
        <taxon>Neopterygii</taxon>
        <taxon>Teleostei</taxon>
        <taxon>Neoteleostei</taxon>
        <taxon>Acanthomorphata</taxon>
        <taxon>Eupercaria</taxon>
        <taxon>Tetraodontiformes</taxon>
        <taxon>Tetradontoidea</taxon>
        <taxon>Tetraodontidae</taxon>
        <taxon>Takifugu</taxon>
    </lineage>
</organism>
<reference evidence="5 6" key="1">
    <citation type="submission" date="2019-04" db="EMBL/GenBank/DDBJ databases">
        <title>The sequence and de novo assembly of Takifugu bimaculatus genome using PacBio and Hi-C technologies.</title>
        <authorList>
            <person name="Xu P."/>
            <person name="Liu B."/>
            <person name="Zhou Z."/>
        </authorList>
    </citation>
    <scope>NUCLEOTIDE SEQUENCE [LARGE SCALE GENOMIC DNA]</scope>
    <source>
        <strain evidence="5">TB-2018</strain>
        <tissue evidence="5">Muscle</tissue>
    </source>
</reference>
<dbReference type="GO" id="GO:0007339">
    <property type="term" value="P:binding of sperm to zona pellucida"/>
    <property type="evidence" value="ECO:0007669"/>
    <property type="project" value="TreeGrafter"/>
</dbReference>
<comment type="caution">
    <text evidence="5">The sequence shown here is derived from an EMBL/GenBank/DDBJ whole genome shotgun (WGS) entry which is preliminary data.</text>
</comment>
<evidence type="ECO:0000256" key="2">
    <source>
        <dbReference type="SAM" id="MobiDB-lite"/>
    </source>
</evidence>
<accession>A0A4Z2C140</accession>
<sequence>MASFWQRVRLLGLAITALVHADMKLDCEPGFVTLVWTDSRALADTSLFRLGSCPPTSFSPREAVFRVDVNDCDFSRMVTGDVMVYSNELVYTPLGQSNVMPFSRPVACTYQRPKDWFPRIYDPVFDTFGQADLVFHIGIANDDFSGPAESTTFPLGSLIPIMATVEQHNHQPLLLLLDECVAAATPDLLSDDNAYAIITNKGCLVDSKVSRSRFEPRRRSSEILLSLQAFKFGLEDEVYIHCTLVAADPNGLDSTKKACHYEQHSWQMLDNPAYSSLCDCCDSTCRSRNTRSIATEQCAICGSSCSYLAITDEMKPQEKAFFTDPMKLIQSRMEQISKIACFQRTQMERVIGHLKAKSGELQRHLHEVTEKIYSQVSELSRENADLKKQLSELKRQTAELKKPLSQRRTPGSVTSISSRSSFHEGSKRGCKCRRPK</sequence>
<dbReference type="AlphaFoldDB" id="A0A4Z2C140"/>
<dbReference type="Pfam" id="PF00100">
    <property type="entry name" value="Zona_pellucida"/>
    <property type="match status" value="1"/>
</dbReference>
<keyword evidence="1" id="KW-1015">Disulfide bond</keyword>
<feature type="signal peptide" evidence="3">
    <location>
        <begin position="1"/>
        <end position="21"/>
    </location>
</feature>
<dbReference type="SMART" id="SM00241">
    <property type="entry name" value="ZP"/>
    <property type="match status" value="1"/>
</dbReference>
<gene>
    <name evidence="5" type="ORF">fugu_014340</name>
</gene>
<dbReference type="InterPro" id="IPR042235">
    <property type="entry name" value="ZP-C_dom"/>
</dbReference>
<dbReference type="Proteomes" id="UP000516260">
    <property type="component" value="Chromosome 15"/>
</dbReference>
<keyword evidence="3" id="KW-0732">Signal</keyword>
<dbReference type="InterPro" id="IPR055355">
    <property type="entry name" value="ZP-C"/>
</dbReference>
<evidence type="ECO:0000313" key="6">
    <source>
        <dbReference type="Proteomes" id="UP000516260"/>
    </source>
</evidence>
<proteinExistence type="predicted"/>
<feature type="compositionally biased region" description="Polar residues" evidence="2">
    <location>
        <begin position="406"/>
        <end position="420"/>
    </location>
</feature>
<protein>
    <recommendedName>
        <fullName evidence="4">ZP domain-containing protein</fullName>
    </recommendedName>
</protein>
<dbReference type="GO" id="GO:2000344">
    <property type="term" value="P:positive regulation of acrosome reaction"/>
    <property type="evidence" value="ECO:0007669"/>
    <property type="project" value="TreeGrafter"/>
</dbReference>
<dbReference type="PANTHER" id="PTHR11576:SF3">
    <property type="entry name" value="SI:CH211-14A17.6-RELATED"/>
    <property type="match status" value="1"/>
</dbReference>
<dbReference type="Gene3D" id="2.60.40.4100">
    <property type="entry name" value="Zona pellucida, ZP-C domain"/>
    <property type="match status" value="1"/>
</dbReference>
<dbReference type="Gene3D" id="2.60.40.3210">
    <property type="entry name" value="Zona pellucida, ZP-N domain"/>
    <property type="match status" value="1"/>
</dbReference>
<evidence type="ECO:0000256" key="1">
    <source>
        <dbReference type="ARBA" id="ARBA00023157"/>
    </source>
</evidence>
<dbReference type="Pfam" id="PF23344">
    <property type="entry name" value="ZP-N"/>
    <property type="match status" value="1"/>
</dbReference>